<keyword evidence="2" id="KW-0805">Transcription regulation</keyword>
<keyword evidence="3" id="KW-0238">DNA-binding</keyword>
<dbReference type="GO" id="GO:0005634">
    <property type="term" value="C:nucleus"/>
    <property type="evidence" value="ECO:0007669"/>
    <property type="project" value="UniProtKB-SubCell"/>
</dbReference>
<dbReference type="GO" id="GO:0003700">
    <property type="term" value="F:DNA-binding transcription factor activity"/>
    <property type="evidence" value="ECO:0007669"/>
    <property type="project" value="InterPro"/>
</dbReference>
<evidence type="ECO:0000259" key="7">
    <source>
        <dbReference type="Pfam" id="PF00847"/>
    </source>
</evidence>
<comment type="caution">
    <text evidence="8">The sequence shown here is derived from an EMBL/GenBank/DDBJ whole genome shotgun (WGS) entry which is preliminary data.</text>
</comment>
<organism evidence="8 9">
    <name type="scientific">Babesia duncani</name>
    <dbReference type="NCBI Taxonomy" id="323732"/>
    <lineage>
        <taxon>Eukaryota</taxon>
        <taxon>Sar</taxon>
        <taxon>Alveolata</taxon>
        <taxon>Apicomplexa</taxon>
        <taxon>Aconoidasida</taxon>
        <taxon>Piroplasmida</taxon>
        <taxon>Babesiidae</taxon>
        <taxon>Babesia</taxon>
    </lineage>
</organism>
<feature type="region of interest" description="Disordered" evidence="6">
    <location>
        <begin position="37"/>
        <end position="63"/>
    </location>
</feature>
<evidence type="ECO:0000256" key="6">
    <source>
        <dbReference type="SAM" id="MobiDB-lite"/>
    </source>
</evidence>
<feature type="domain" description="AP2/ERF" evidence="7">
    <location>
        <begin position="61"/>
        <end position="115"/>
    </location>
</feature>
<evidence type="ECO:0000256" key="5">
    <source>
        <dbReference type="ARBA" id="ARBA00023242"/>
    </source>
</evidence>
<dbReference type="AlphaFoldDB" id="A0AAD9PP17"/>
<evidence type="ECO:0000313" key="9">
    <source>
        <dbReference type="Proteomes" id="UP001214638"/>
    </source>
</evidence>
<keyword evidence="4" id="KW-0804">Transcription</keyword>
<dbReference type="Gene3D" id="1.20.5.2050">
    <property type="match status" value="1"/>
</dbReference>
<dbReference type="Proteomes" id="UP001214638">
    <property type="component" value="Unassembled WGS sequence"/>
</dbReference>
<accession>A0AAD9PP17</accession>
<dbReference type="KEGG" id="bdw:94335686"/>
<evidence type="ECO:0000313" key="8">
    <source>
        <dbReference type="EMBL" id="KAK2198376.1"/>
    </source>
</evidence>
<dbReference type="EMBL" id="JALLKP010000001">
    <property type="protein sequence ID" value="KAK2198376.1"/>
    <property type="molecule type" value="Genomic_DNA"/>
</dbReference>
<dbReference type="GeneID" id="94335686"/>
<evidence type="ECO:0000256" key="2">
    <source>
        <dbReference type="ARBA" id="ARBA00023015"/>
    </source>
</evidence>
<evidence type="ECO:0000256" key="4">
    <source>
        <dbReference type="ARBA" id="ARBA00023163"/>
    </source>
</evidence>
<gene>
    <name evidence="8" type="ORF">BdWA1_001388</name>
</gene>
<evidence type="ECO:0000256" key="1">
    <source>
        <dbReference type="ARBA" id="ARBA00004123"/>
    </source>
</evidence>
<comment type="subcellular location">
    <subcellularLocation>
        <location evidence="1">Nucleus</location>
    </subcellularLocation>
</comment>
<keyword evidence="5" id="KW-0539">Nucleus</keyword>
<dbReference type="GO" id="GO:0003677">
    <property type="term" value="F:DNA binding"/>
    <property type="evidence" value="ECO:0007669"/>
    <property type="project" value="UniProtKB-KW"/>
</dbReference>
<sequence>MAMEDSDLMVDSALGDVWDVSQSLCDFDDQRAGSLVGLRRKSSHKRSPLPPPPRANATSSSGYPGVSWNKRMGAWLAFYYDNDTRRSRTFHPKYYDMDVEKAKVAAIDFMKGIEKHPRCSLRKSRKEKEGVGFDSMPYREMGSAKTRRRNSILKMKSPQAVVSGAEVYNFDSIKRNYLLNANKNMDGTFMHAAAAAASPTPESQGMDMLINNHQIDYYEKPAYRGATIWSNGHAFMSEYFNSAPNIKFGAPFFEGDVAYSSPSTRRPNPYFEQDIPGTNVYLRDYETSTPSPLVDEAEIHRHVTSIAPSSIDSFESLRHSYSHSGGPFGDGDVFGLSQAFSSNSQSGQYLTPYQMYEAGAATTFQNIVAAQEQLDARYDCS</sequence>
<dbReference type="RefSeq" id="XP_067805218.1">
    <property type="nucleotide sequence ID" value="XM_067946427.1"/>
</dbReference>
<name>A0AAD9PP17_9APIC</name>
<reference evidence="8" key="1">
    <citation type="journal article" date="2023" name="Nat. Microbiol.">
        <title>Babesia duncani multi-omics identifies virulence factors and drug targets.</title>
        <authorList>
            <person name="Singh P."/>
            <person name="Lonardi S."/>
            <person name="Liang Q."/>
            <person name="Vydyam P."/>
            <person name="Khabirova E."/>
            <person name="Fang T."/>
            <person name="Gihaz S."/>
            <person name="Thekkiniath J."/>
            <person name="Munshi M."/>
            <person name="Abel S."/>
            <person name="Ciampossin L."/>
            <person name="Batugedara G."/>
            <person name="Gupta M."/>
            <person name="Lu X.M."/>
            <person name="Lenz T."/>
            <person name="Chakravarty S."/>
            <person name="Cornillot E."/>
            <person name="Hu Y."/>
            <person name="Ma W."/>
            <person name="Gonzalez L.M."/>
            <person name="Sanchez S."/>
            <person name="Estrada K."/>
            <person name="Sanchez-Flores A."/>
            <person name="Montero E."/>
            <person name="Harb O.S."/>
            <person name="Le Roch K.G."/>
            <person name="Mamoun C.B."/>
        </authorList>
    </citation>
    <scope>NUCLEOTIDE SEQUENCE</scope>
    <source>
        <strain evidence="8">WA1</strain>
    </source>
</reference>
<evidence type="ECO:0000256" key="3">
    <source>
        <dbReference type="ARBA" id="ARBA00023125"/>
    </source>
</evidence>
<keyword evidence="9" id="KW-1185">Reference proteome</keyword>
<feature type="compositionally biased region" description="Basic residues" evidence="6">
    <location>
        <begin position="38"/>
        <end position="47"/>
    </location>
</feature>
<dbReference type="Pfam" id="PF00847">
    <property type="entry name" value="AP2"/>
    <property type="match status" value="1"/>
</dbReference>
<protein>
    <submittedName>
        <fullName evidence="8">AP2-ERF domain</fullName>
    </submittedName>
</protein>
<dbReference type="InterPro" id="IPR001471">
    <property type="entry name" value="AP2/ERF_dom"/>
</dbReference>
<proteinExistence type="predicted"/>